<dbReference type="SMART" id="SM00736">
    <property type="entry name" value="CADG"/>
    <property type="match status" value="2"/>
</dbReference>
<comment type="caution">
    <text evidence="4">The sequence shown here is derived from an EMBL/GenBank/DDBJ whole genome shotgun (WGS) entry which is preliminary data.</text>
</comment>
<keyword evidence="2" id="KW-0472">Membrane</keyword>
<proteinExistence type="predicted"/>
<evidence type="ECO:0000313" key="4">
    <source>
        <dbReference type="EMBL" id="KAK5090833.1"/>
    </source>
</evidence>
<evidence type="ECO:0000259" key="3">
    <source>
        <dbReference type="SMART" id="SM00736"/>
    </source>
</evidence>
<feature type="compositionally biased region" description="Polar residues" evidence="1">
    <location>
        <begin position="627"/>
        <end position="636"/>
    </location>
</feature>
<reference evidence="4 5" key="1">
    <citation type="submission" date="2023-08" db="EMBL/GenBank/DDBJ databases">
        <title>Black Yeasts Isolated from many extreme environments.</title>
        <authorList>
            <person name="Coleine C."/>
            <person name="Stajich J.E."/>
            <person name="Selbmann L."/>
        </authorList>
    </citation>
    <scope>NUCLEOTIDE SEQUENCE [LARGE SCALE GENOMIC DNA]</scope>
    <source>
        <strain evidence="4 5">CCFEE 5910</strain>
    </source>
</reference>
<dbReference type="InterPro" id="IPR013783">
    <property type="entry name" value="Ig-like_fold"/>
</dbReference>
<evidence type="ECO:0000313" key="5">
    <source>
        <dbReference type="Proteomes" id="UP001309876"/>
    </source>
</evidence>
<evidence type="ECO:0000256" key="2">
    <source>
        <dbReference type="SAM" id="Phobius"/>
    </source>
</evidence>
<feature type="compositionally biased region" description="Polar residues" evidence="1">
    <location>
        <begin position="507"/>
        <end position="521"/>
    </location>
</feature>
<feature type="region of interest" description="Disordered" evidence="1">
    <location>
        <begin position="431"/>
        <end position="463"/>
    </location>
</feature>
<dbReference type="AlphaFoldDB" id="A0AAN7T602"/>
<dbReference type="Proteomes" id="UP001309876">
    <property type="component" value="Unassembled WGS sequence"/>
</dbReference>
<feature type="domain" description="Dystroglycan-type cadherin-like" evidence="3">
    <location>
        <begin position="31"/>
        <end position="128"/>
    </location>
</feature>
<dbReference type="Gene3D" id="2.60.40.10">
    <property type="entry name" value="Immunoglobulins"/>
    <property type="match status" value="2"/>
</dbReference>
<dbReference type="InterPro" id="IPR015919">
    <property type="entry name" value="Cadherin-like_sf"/>
</dbReference>
<evidence type="ECO:0000256" key="1">
    <source>
        <dbReference type="SAM" id="MobiDB-lite"/>
    </source>
</evidence>
<feature type="compositionally biased region" description="Polar residues" evidence="1">
    <location>
        <begin position="431"/>
        <end position="456"/>
    </location>
</feature>
<sequence>MQTLWVRAKLERVTLQQRASCLQNVVFAQPQISYPINAQTPPVAVIDQPFSFSFAPGTFSSTQPLSYSLAVSPDWLQLDSDSRTLLGIPSEQDVGHVHITLTASDGEGTAILDADLLVVDQKSILTARDILSDRISEAGEYSAPSTLLLRPQTAFTLAFGPDVFDTDDSSIKYYATSADNSPLPAWVHFDDNAVIFSGTSPSLLTPQSSPQTFSFALAASTILGFSQAVVNFQVSVSNHVLAFLQPTQKFNASVGDEFSTPALLSQLYRDDTPLDRSLIRVTSSNQPDWLMLREDELSFHGIVPDVSDTVFSLSVTDNLNNVAETEIRIYLNDPKADDYPIELYLRMLDVTRGSLLEYSYDLGGKVDPSDDIELDLNLARSWLTFSRNNFTLRGIVPDDADAAVFNITLMIKQDENIKQLDNLTIRIIQGDNPTSTNISETNSGTTTPTATDNGVASSDDETQAPVTRKKALALLVALPILAAALLCLVAFIVVRKSRDRPLETSRHSTSATSNGRASTQDMSHDSSSENIVILAGTSPLSQSSAGVMPSSPPLRVDLPWSLHLKPRNRRHSVNEDDAATTPTTRSSWELLLEDDDHVDSETGSPGGLEMASTSLTGWEHSKRPLTSPRQQRSLSVQRLGYRNFKPESQAMMAKFDGRRRSGLGHGNVLEATPSNHVESALRSVPLSPTSEMQIAQKYGNRRFREPLRLQERSATHGLGKQPRLTTWKTTLKQKVPSSTSTESIYAPPAEEEGSARTESGSSSASRWEDDDWTTGSSEHQSQGRQAREVAGGLSLRVADREKSEVARGPRITSALSQGPSLGSQQSGNSQGISLRFI</sequence>
<feature type="compositionally biased region" description="Low complexity" evidence="1">
    <location>
        <begin position="756"/>
        <end position="765"/>
    </location>
</feature>
<feature type="compositionally biased region" description="Polar residues" evidence="1">
    <location>
        <begin position="723"/>
        <end position="743"/>
    </location>
</feature>
<feature type="compositionally biased region" description="Low complexity" evidence="1">
    <location>
        <begin position="813"/>
        <end position="837"/>
    </location>
</feature>
<feature type="compositionally biased region" description="Basic and acidic residues" evidence="1">
    <location>
        <begin position="797"/>
        <end position="807"/>
    </location>
</feature>
<dbReference type="GO" id="GO:0005509">
    <property type="term" value="F:calcium ion binding"/>
    <property type="evidence" value="ECO:0007669"/>
    <property type="project" value="InterPro"/>
</dbReference>
<organism evidence="4 5">
    <name type="scientific">Lithohypha guttulata</name>
    <dbReference type="NCBI Taxonomy" id="1690604"/>
    <lineage>
        <taxon>Eukaryota</taxon>
        <taxon>Fungi</taxon>
        <taxon>Dikarya</taxon>
        <taxon>Ascomycota</taxon>
        <taxon>Pezizomycotina</taxon>
        <taxon>Eurotiomycetes</taxon>
        <taxon>Chaetothyriomycetidae</taxon>
        <taxon>Chaetothyriales</taxon>
        <taxon>Trichomeriaceae</taxon>
        <taxon>Lithohypha</taxon>
    </lineage>
</organism>
<feature type="region of interest" description="Disordered" evidence="1">
    <location>
        <begin position="710"/>
        <end position="837"/>
    </location>
</feature>
<feature type="domain" description="Dystroglycan-type cadherin-like" evidence="3">
    <location>
        <begin position="130"/>
        <end position="243"/>
    </location>
</feature>
<dbReference type="SUPFAM" id="SSF49313">
    <property type="entry name" value="Cadherin-like"/>
    <property type="match status" value="3"/>
</dbReference>
<dbReference type="EMBL" id="JAVRRJ010000001">
    <property type="protein sequence ID" value="KAK5090833.1"/>
    <property type="molecule type" value="Genomic_DNA"/>
</dbReference>
<dbReference type="InterPro" id="IPR006644">
    <property type="entry name" value="Cadg"/>
</dbReference>
<feature type="compositionally biased region" description="Polar residues" evidence="1">
    <location>
        <begin position="773"/>
        <end position="784"/>
    </location>
</feature>
<accession>A0AAN7T602</accession>
<keyword evidence="2" id="KW-0812">Transmembrane</keyword>
<feature type="region of interest" description="Disordered" evidence="1">
    <location>
        <begin position="568"/>
        <end position="638"/>
    </location>
</feature>
<feature type="transmembrane region" description="Helical" evidence="2">
    <location>
        <begin position="471"/>
        <end position="494"/>
    </location>
</feature>
<keyword evidence="2" id="KW-1133">Transmembrane helix</keyword>
<name>A0AAN7T602_9EURO</name>
<dbReference type="GO" id="GO:0016020">
    <property type="term" value="C:membrane"/>
    <property type="evidence" value="ECO:0007669"/>
    <property type="project" value="InterPro"/>
</dbReference>
<dbReference type="Pfam" id="PF05345">
    <property type="entry name" value="He_PIG"/>
    <property type="match status" value="2"/>
</dbReference>
<feature type="region of interest" description="Disordered" evidence="1">
    <location>
        <begin position="500"/>
        <end position="527"/>
    </location>
</feature>
<gene>
    <name evidence="4" type="primary">AXL2</name>
    <name evidence="4" type="ORF">LTR05_001010</name>
</gene>
<keyword evidence="5" id="KW-1185">Reference proteome</keyword>
<protein>
    <submittedName>
        <fullName evidence="4">Polarity establishment/cellular polarization</fullName>
    </submittedName>
</protein>